<comment type="similarity">
    <text evidence="1">Belongs to the dethiobiotin synthetase family.</text>
</comment>
<dbReference type="Gene3D" id="3.40.50.300">
    <property type="entry name" value="P-loop containing nucleotide triphosphate hydrolases"/>
    <property type="match status" value="1"/>
</dbReference>
<dbReference type="AlphaFoldDB" id="A0A2W5SZ35"/>
<keyword evidence="1" id="KW-0547">Nucleotide-binding</keyword>
<keyword evidence="1" id="KW-0093">Biotin biosynthesis</keyword>
<keyword evidence="1" id="KW-0067">ATP-binding</keyword>
<keyword evidence="1" id="KW-0460">Magnesium</keyword>
<dbReference type="Pfam" id="PF13500">
    <property type="entry name" value="AAA_26"/>
    <property type="match status" value="1"/>
</dbReference>
<dbReference type="GO" id="GO:0005524">
    <property type="term" value="F:ATP binding"/>
    <property type="evidence" value="ECO:0007669"/>
    <property type="project" value="UniProtKB-UniRule"/>
</dbReference>
<dbReference type="CDD" id="cd03109">
    <property type="entry name" value="DTBS"/>
    <property type="match status" value="1"/>
</dbReference>
<dbReference type="GO" id="GO:0000287">
    <property type="term" value="F:magnesium ion binding"/>
    <property type="evidence" value="ECO:0007669"/>
    <property type="project" value="UniProtKB-UniRule"/>
</dbReference>
<name>A0A2W5SZ35_9CORY</name>
<keyword evidence="1" id="KW-0436">Ligase</keyword>
<dbReference type="EC" id="6.3.3.3" evidence="1"/>
<feature type="active site" evidence="1">
    <location>
        <position position="37"/>
    </location>
</feature>
<dbReference type="GO" id="GO:0005829">
    <property type="term" value="C:cytosol"/>
    <property type="evidence" value="ECO:0007669"/>
    <property type="project" value="TreeGrafter"/>
</dbReference>
<dbReference type="UniPathway" id="UPA00078">
    <property type="reaction ID" value="UER00161"/>
</dbReference>
<organism evidence="2 3">
    <name type="scientific">Corynebacterium kroppenstedtii</name>
    <dbReference type="NCBI Taxonomy" id="161879"/>
    <lineage>
        <taxon>Bacteria</taxon>
        <taxon>Bacillati</taxon>
        <taxon>Actinomycetota</taxon>
        <taxon>Actinomycetes</taxon>
        <taxon>Mycobacteriales</taxon>
        <taxon>Corynebacteriaceae</taxon>
        <taxon>Corynebacterium</taxon>
    </lineage>
</organism>
<evidence type="ECO:0000313" key="2">
    <source>
        <dbReference type="EMBL" id="PZR04565.1"/>
    </source>
</evidence>
<gene>
    <name evidence="1" type="primary">bioD</name>
    <name evidence="2" type="ORF">DI525_06625</name>
</gene>
<protein>
    <recommendedName>
        <fullName evidence="1">ATP-dependent dethiobiotin synthetase BioD</fullName>
        <ecNumber evidence="1">6.3.3.3</ecNumber>
    </recommendedName>
    <alternativeName>
        <fullName evidence="1">DTB synthetase</fullName>
        <shortName evidence="1">DTBS</shortName>
    </alternativeName>
    <alternativeName>
        <fullName evidence="1">Dethiobiotin synthase</fullName>
    </alternativeName>
</protein>
<keyword evidence="1" id="KW-0963">Cytoplasm</keyword>
<feature type="binding site" evidence="1">
    <location>
        <begin position="12"/>
        <end position="17"/>
    </location>
    <ligand>
        <name>ATP</name>
        <dbReference type="ChEBI" id="CHEBI:30616"/>
    </ligand>
</feature>
<dbReference type="GO" id="GO:0004141">
    <property type="term" value="F:dethiobiotin synthase activity"/>
    <property type="evidence" value="ECO:0007669"/>
    <property type="project" value="UniProtKB-UniRule"/>
</dbReference>
<keyword evidence="1" id="KW-0479">Metal-binding</keyword>
<evidence type="ECO:0000313" key="3">
    <source>
        <dbReference type="Proteomes" id="UP000249432"/>
    </source>
</evidence>
<feature type="binding site" evidence="1">
    <location>
        <position position="16"/>
    </location>
    <ligand>
        <name>Mg(2+)</name>
        <dbReference type="ChEBI" id="CHEBI:18420"/>
    </ligand>
</feature>
<dbReference type="GO" id="GO:0009102">
    <property type="term" value="P:biotin biosynthetic process"/>
    <property type="evidence" value="ECO:0007669"/>
    <property type="project" value="UniProtKB-UniRule"/>
</dbReference>
<comment type="catalytic activity">
    <reaction evidence="1">
        <text>(7R,8S)-7,8-diammoniononanoate + CO2 + ATP = (4R,5S)-dethiobiotin + ADP + phosphate + 3 H(+)</text>
        <dbReference type="Rhea" id="RHEA:15805"/>
        <dbReference type="ChEBI" id="CHEBI:15378"/>
        <dbReference type="ChEBI" id="CHEBI:16526"/>
        <dbReference type="ChEBI" id="CHEBI:30616"/>
        <dbReference type="ChEBI" id="CHEBI:43474"/>
        <dbReference type="ChEBI" id="CHEBI:149469"/>
        <dbReference type="ChEBI" id="CHEBI:149473"/>
        <dbReference type="ChEBI" id="CHEBI:456216"/>
        <dbReference type="EC" id="6.3.3.3"/>
    </reaction>
</comment>
<dbReference type="PANTHER" id="PTHR43210">
    <property type="entry name" value="DETHIOBIOTIN SYNTHETASE"/>
    <property type="match status" value="1"/>
</dbReference>
<dbReference type="PANTHER" id="PTHR43210:SF5">
    <property type="entry name" value="DETHIOBIOTIN SYNTHETASE"/>
    <property type="match status" value="1"/>
</dbReference>
<feature type="binding site" evidence="1">
    <location>
        <position position="199"/>
    </location>
    <ligand>
        <name>ATP</name>
        <dbReference type="ChEBI" id="CHEBI:30616"/>
    </ligand>
</feature>
<dbReference type="EMBL" id="QFRA01000015">
    <property type="protein sequence ID" value="PZR04565.1"/>
    <property type="molecule type" value="Genomic_DNA"/>
</dbReference>
<dbReference type="Proteomes" id="UP000249432">
    <property type="component" value="Unassembled WGS sequence"/>
</dbReference>
<evidence type="ECO:0000256" key="1">
    <source>
        <dbReference type="HAMAP-Rule" id="MF_00336"/>
    </source>
</evidence>
<sequence>MSIVTMTGTGTNVGKTVATGAVACVLQKGGYEPFIVKPAQTGEPEGEGDAPRITALTGIDKAETLYRFPEPLAPATSARRANMPYPELTTVAEKIKSFDKPGRVVLVEGAGGLLVRIGQDWTIADLARELGVPIIVVCSTGLGSLNEAELTVEAATRRGLTVLGLIGGSIPDSPDLATRCNKEDLPVVTGTDVLGYIPEGAGKWSQQRFIQEAPGFFVSDVVDRATRESD</sequence>
<dbReference type="NCBIfam" id="TIGR00347">
    <property type="entry name" value="bioD"/>
    <property type="match status" value="1"/>
</dbReference>
<comment type="subcellular location">
    <subcellularLocation>
        <location evidence="1">Cytoplasm</location>
    </subcellularLocation>
</comment>
<dbReference type="SUPFAM" id="SSF52540">
    <property type="entry name" value="P-loop containing nucleoside triphosphate hydrolases"/>
    <property type="match status" value="1"/>
</dbReference>
<dbReference type="InterPro" id="IPR027417">
    <property type="entry name" value="P-loop_NTPase"/>
</dbReference>
<feature type="binding site" evidence="1">
    <location>
        <begin position="108"/>
        <end position="111"/>
    </location>
    <ligand>
        <name>ATP</name>
        <dbReference type="ChEBI" id="CHEBI:30616"/>
    </ligand>
</feature>
<proteinExistence type="inferred from homology"/>
<comment type="caution">
    <text evidence="1">Lacks conserved residue(s) required for the propagation of feature annotation.</text>
</comment>
<accession>A0A2W5SZ35</accession>
<comment type="function">
    <text evidence="1">Catalyzes a mechanistically unusual reaction, the ATP-dependent insertion of CO2 between the N7 and N8 nitrogen atoms of 7,8-diaminopelargonic acid (DAPA, also called 7,8-diammoniononanoate) to form a ureido ring.</text>
</comment>
<feature type="binding site" evidence="1">
    <location>
        <position position="49"/>
    </location>
    <ligand>
        <name>ATP</name>
        <dbReference type="ChEBI" id="CHEBI:30616"/>
    </ligand>
</feature>
<feature type="binding site" evidence="1">
    <location>
        <position position="41"/>
    </location>
    <ligand>
        <name>substrate</name>
    </ligand>
</feature>
<comment type="subunit">
    <text evidence="1">Homodimer.</text>
</comment>
<feature type="binding site" evidence="1">
    <location>
        <begin position="168"/>
        <end position="169"/>
    </location>
    <ligand>
        <name>ATP</name>
        <dbReference type="ChEBI" id="CHEBI:30616"/>
    </ligand>
</feature>
<reference evidence="2 3" key="1">
    <citation type="submission" date="2017-08" db="EMBL/GenBank/DDBJ databases">
        <title>Infants hospitalized years apart are colonized by the same room-sourced microbial strains.</title>
        <authorList>
            <person name="Brooks B."/>
            <person name="Olm M.R."/>
            <person name="Firek B.A."/>
            <person name="Baker R."/>
            <person name="Thomas B.C."/>
            <person name="Morowitz M.J."/>
            <person name="Banfield J.F."/>
        </authorList>
    </citation>
    <scope>NUCLEOTIDE SEQUENCE [LARGE SCALE GENOMIC DNA]</scope>
    <source>
        <strain evidence="2">S2_003_000_R1_3</strain>
    </source>
</reference>
<dbReference type="HAMAP" id="MF_00336">
    <property type="entry name" value="BioD"/>
    <property type="match status" value="1"/>
</dbReference>
<feature type="binding site" evidence="1">
    <location>
        <position position="108"/>
    </location>
    <ligand>
        <name>Mg(2+)</name>
        <dbReference type="ChEBI" id="CHEBI:18420"/>
    </ligand>
</feature>
<dbReference type="InterPro" id="IPR004472">
    <property type="entry name" value="DTB_synth_BioD"/>
</dbReference>
<comment type="cofactor">
    <cofactor evidence="1">
        <name>Mg(2+)</name>
        <dbReference type="ChEBI" id="CHEBI:18420"/>
    </cofactor>
</comment>
<feature type="binding site" evidence="1">
    <location>
        <position position="49"/>
    </location>
    <ligand>
        <name>Mg(2+)</name>
        <dbReference type="ChEBI" id="CHEBI:18420"/>
    </ligand>
</feature>
<comment type="pathway">
    <text evidence="1">Cofactor biosynthesis; biotin biosynthesis; biotin from 7,8-diaminononanoate: step 1/2.</text>
</comment>
<comment type="caution">
    <text evidence="2">The sequence shown here is derived from an EMBL/GenBank/DDBJ whole genome shotgun (WGS) entry which is preliminary data.</text>
</comment>
<dbReference type="RefSeq" id="WP_303734969.1">
    <property type="nucleotide sequence ID" value="NZ_CAKZHK010000002.1"/>
</dbReference>
<dbReference type="PIRSF" id="PIRSF006755">
    <property type="entry name" value="DTB_synth"/>
    <property type="match status" value="1"/>
</dbReference>